<reference evidence="1" key="1">
    <citation type="submission" date="2021-01" db="EMBL/GenBank/DDBJ databases">
        <title>Adiantum capillus-veneris genome.</title>
        <authorList>
            <person name="Fang Y."/>
            <person name="Liao Q."/>
        </authorList>
    </citation>
    <scope>NUCLEOTIDE SEQUENCE</scope>
    <source>
        <strain evidence="1">H3</strain>
        <tissue evidence="1">Leaf</tissue>
    </source>
</reference>
<organism evidence="1 2">
    <name type="scientific">Adiantum capillus-veneris</name>
    <name type="common">Maidenhair fern</name>
    <dbReference type="NCBI Taxonomy" id="13818"/>
    <lineage>
        <taxon>Eukaryota</taxon>
        <taxon>Viridiplantae</taxon>
        <taxon>Streptophyta</taxon>
        <taxon>Embryophyta</taxon>
        <taxon>Tracheophyta</taxon>
        <taxon>Polypodiopsida</taxon>
        <taxon>Polypodiidae</taxon>
        <taxon>Polypodiales</taxon>
        <taxon>Pteridineae</taxon>
        <taxon>Pteridaceae</taxon>
        <taxon>Vittarioideae</taxon>
        <taxon>Adiantum</taxon>
    </lineage>
</organism>
<evidence type="ECO:0000313" key="1">
    <source>
        <dbReference type="EMBL" id="KAI5070164.1"/>
    </source>
</evidence>
<sequence length="110" mass="12423">MRMTNKMNKKLTELCNSTSQAEAWYFLCYREIEGAFGVNAHYIFSTGGQGELNHSLHGLQSALQGSKVNIIPYKHWLQEMTNALIARHKSALPAIDISTLFCYSVILTKK</sequence>
<accession>A0A9D4ZCI4</accession>
<comment type="caution">
    <text evidence="1">The sequence shown here is derived from an EMBL/GenBank/DDBJ whole genome shotgun (WGS) entry which is preliminary data.</text>
</comment>
<keyword evidence="2" id="KW-1185">Reference proteome</keyword>
<dbReference type="Proteomes" id="UP000886520">
    <property type="component" value="Chromosome 14"/>
</dbReference>
<protein>
    <submittedName>
        <fullName evidence="1">Uncharacterized protein</fullName>
    </submittedName>
</protein>
<dbReference type="EMBL" id="JABFUD020000014">
    <property type="protein sequence ID" value="KAI5070164.1"/>
    <property type="molecule type" value="Genomic_DNA"/>
</dbReference>
<name>A0A9D4ZCI4_ADICA</name>
<evidence type="ECO:0000313" key="2">
    <source>
        <dbReference type="Proteomes" id="UP000886520"/>
    </source>
</evidence>
<dbReference type="AlphaFoldDB" id="A0A9D4ZCI4"/>
<proteinExistence type="predicted"/>
<gene>
    <name evidence="1" type="ORF">GOP47_0014507</name>
</gene>